<name>A0A814M556_9BILA</name>
<evidence type="ECO:0000256" key="6">
    <source>
        <dbReference type="ARBA" id="ARBA00023136"/>
    </source>
</evidence>
<reference evidence="10" key="1">
    <citation type="submission" date="2021-02" db="EMBL/GenBank/DDBJ databases">
        <authorList>
            <person name="Nowell W R."/>
        </authorList>
    </citation>
    <scope>NUCLEOTIDE SEQUENCE</scope>
    <source>
        <strain evidence="10">Ploen Becks lab</strain>
    </source>
</reference>
<comment type="caution">
    <text evidence="10">The sequence shown here is derived from an EMBL/GenBank/DDBJ whole genome shotgun (WGS) entry which is preliminary data.</text>
</comment>
<feature type="domain" description="TRPM-like" evidence="9">
    <location>
        <begin position="448"/>
        <end position="561"/>
    </location>
</feature>
<evidence type="ECO:0008006" key="12">
    <source>
        <dbReference type="Google" id="ProtNLM"/>
    </source>
</evidence>
<feature type="domain" description="TRPM SLOG" evidence="8">
    <location>
        <begin position="82"/>
        <end position="363"/>
    </location>
</feature>
<gene>
    <name evidence="10" type="ORF">OXX778_LOCUS19866</name>
</gene>
<evidence type="ECO:0000259" key="8">
    <source>
        <dbReference type="Pfam" id="PF18139"/>
    </source>
</evidence>
<dbReference type="AlphaFoldDB" id="A0A814M556"/>
<comment type="subcellular location">
    <subcellularLocation>
        <location evidence="1">Membrane</location>
        <topology evidence="1">Multi-pass membrane protein</topology>
    </subcellularLocation>
</comment>
<evidence type="ECO:0000256" key="7">
    <source>
        <dbReference type="ARBA" id="ARBA00023303"/>
    </source>
</evidence>
<protein>
    <recommendedName>
        <fullName evidence="12">TRPM SLOG domain-containing protein</fullName>
    </recommendedName>
</protein>
<dbReference type="OrthoDB" id="310870at2759"/>
<evidence type="ECO:0000256" key="1">
    <source>
        <dbReference type="ARBA" id="ARBA00004141"/>
    </source>
</evidence>
<sequence length="584" mass="67939">MNSNPVIESYGFKKTRCNTFILQKKEEKICFCGLPLDRHHPDTIKDLGYSTIWNYQKHTLDDEITDAYGELTFNDSEFPTSKYLRIDFRTNIELISEYLFKEWKLTKPKLLISVTGGAKNFKMKKYIKHEFKKAVIEAALSTNSWFVTGGTEEGIMKIIGEAYRDLTLRVDKREKLVLLGIANWTTIRNNHLLINKNPCNVINYKRDDEEFKNHQDYKYIIKDKGAYLDSNHTHFLLVDTAQLNSYGGEIEFSSKLLDCICDRDSDDINEIPIVLLVVGGGLNTLKVVQESCLNGTPCLFIEIEGSDGVSNILAYAFRIIEEKILKFGFDTESENLLDETLKRDIINKCKNSIGKKNLKINEIVEAISKIFNETNFNLLNAFAINSNKQNNKIDEAILQAILKAQNSNKKFDSLDEGKNLLESQLKLALNWNCIETATKYILESNLIDVSQLNEAMYMAINQDRPEFVQKFLHYGLKLNKYLTYRILLKLYNDILKNSTFYNLLIRNKYGKYFSIFNRKKSREIYIRFKDVGLVLKELTDNFYNNEYLKIPYNCLSTKETNRILYQTDEYGQKKEDIEKTLLFF</sequence>
<dbReference type="InterPro" id="IPR050927">
    <property type="entry name" value="TRPM"/>
</dbReference>
<keyword evidence="3" id="KW-0812">Transmembrane</keyword>
<proteinExistence type="predicted"/>
<organism evidence="10 11">
    <name type="scientific">Brachionus calyciflorus</name>
    <dbReference type="NCBI Taxonomy" id="104777"/>
    <lineage>
        <taxon>Eukaryota</taxon>
        <taxon>Metazoa</taxon>
        <taxon>Spiralia</taxon>
        <taxon>Gnathifera</taxon>
        <taxon>Rotifera</taxon>
        <taxon>Eurotatoria</taxon>
        <taxon>Monogononta</taxon>
        <taxon>Pseudotrocha</taxon>
        <taxon>Ploima</taxon>
        <taxon>Brachionidae</taxon>
        <taxon>Brachionus</taxon>
    </lineage>
</organism>
<dbReference type="EMBL" id="CAJNOC010006262">
    <property type="protein sequence ID" value="CAF1073902.1"/>
    <property type="molecule type" value="Genomic_DNA"/>
</dbReference>
<dbReference type="GO" id="GO:0005886">
    <property type="term" value="C:plasma membrane"/>
    <property type="evidence" value="ECO:0007669"/>
    <property type="project" value="TreeGrafter"/>
</dbReference>
<evidence type="ECO:0000256" key="5">
    <source>
        <dbReference type="ARBA" id="ARBA00023065"/>
    </source>
</evidence>
<evidence type="ECO:0000256" key="2">
    <source>
        <dbReference type="ARBA" id="ARBA00022448"/>
    </source>
</evidence>
<dbReference type="Pfam" id="PF25508">
    <property type="entry name" value="TRPM2"/>
    <property type="match status" value="1"/>
</dbReference>
<evidence type="ECO:0000256" key="4">
    <source>
        <dbReference type="ARBA" id="ARBA00022989"/>
    </source>
</evidence>
<feature type="non-terminal residue" evidence="10">
    <location>
        <position position="1"/>
    </location>
</feature>
<dbReference type="GO" id="GO:0099604">
    <property type="term" value="F:ligand-gated calcium channel activity"/>
    <property type="evidence" value="ECO:0007669"/>
    <property type="project" value="TreeGrafter"/>
</dbReference>
<dbReference type="Pfam" id="PF18139">
    <property type="entry name" value="LSDAT_euk"/>
    <property type="match status" value="1"/>
</dbReference>
<dbReference type="Proteomes" id="UP000663879">
    <property type="component" value="Unassembled WGS sequence"/>
</dbReference>
<evidence type="ECO:0000256" key="3">
    <source>
        <dbReference type="ARBA" id="ARBA00022692"/>
    </source>
</evidence>
<keyword evidence="11" id="KW-1185">Reference proteome</keyword>
<dbReference type="PANTHER" id="PTHR13800">
    <property type="entry name" value="TRANSIENT RECEPTOR POTENTIAL CATION CHANNEL, SUBFAMILY M, MEMBER 6"/>
    <property type="match status" value="1"/>
</dbReference>
<evidence type="ECO:0000313" key="11">
    <source>
        <dbReference type="Proteomes" id="UP000663879"/>
    </source>
</evidence>
<keyword evidence="7" id="KW-0407">Ion channel</keyword>
<accession>A0A814M556</accession>
<evidence type="ECO:0000259" key="9">
    <source>
        <dbReference type="Pfam" id="PF25508"/>
    </source>
</evidence>
<evidence type="ECO:0000313" key="10">
    <source>
        <dbReference type="EMBL" id="CAF1073902.1"/>
    </source>
</evidence>
<dbReference type="InterPro" id="IPR057366">
    <property type="entry name" value="TRPM-like"/>
</dbReference>
<keyword evidence="5" id="KW-0406">Ion transport</keyword>
<dbReference type="PANTHER" id="PTHR13800:SF12">
    <property type="entry name" value="TRANSIENT RECEPTOR POTENTIAL CATION CHANNEL SUBFAMILY M MEMBER-LIKE 2"/>
    <property type="match status" value="1"/>
</dbReference>
<keyword evidence="6" id="KW-0472">Membrane</keyword>
<keyword evidence="4" id="KW-1133">Transmembrane helix</keyword>
<keyword evidence="2" id="KW-0813">Transport</keyword>
<dbReference type="InterPro" id="IPR041491">
    <property type="entry name" value="TRPM_SLOG"/>
</dbReference>